<dbReference type="Pfam" id="PF03455">
    <property type="entry name" value="dDENN"/>
    <property type="match status" value="1"/>
</dbReference>
<feature type="coiled-coil region" evidence="1">
    <location>
        <begin position="181"/>
        <end position="234"/>
    </location>
</feature>
<protein>
    <recommendedName>
        <fullName evidence="4">UDENN domain-containing protein</fullName>
    </recommendedName>
</protein>
<feature type="compositionally biased region" description="Polar residues" evidence="2">
    <location>
        <begin position="548"/>
        <end position="558"/>
    </location>
</feature>
<dbReference type="SMART" id="SM00799">
    <property type="entry name" value="DENN"/>
    <property type="match status" value="1"/>
</dbReference>
<feature type="region of interest" description="Disordered" evidence="2">
    <location>
        <begin position="127"/>
        <end position="146"/>
    </location>
</feature>
<feature type="region of interest" description="Disordered" evidence="2">
    <location>
        <begin position="600"/>
        <end position="692"/>
    </location>
</feature>
<feature type="compositionally biased region" description="Low complexity" evidence="2">
    <location>
        <begin position="657"/>
        <end position="674"/>
    </location>
</feature>
<keyword evidence="1" id="KW-0175">Coiled coil</keyword>
<comment type="caution">
    <text evidence="5">The sequence shown here is derived from an EMBL/GenBank/DDBJ whole genome shotgun (WGS) entry which is preliminary data.</text>
</comment>
<feature type="transmembrane region" description="Helical" evidence="3">
    <location>
        <begin position="323"/>
        <end position="345"/>
    </location>
</feature>
<reference evidence="5" key="1">
    <citation type="journal article" date="2020" name="Fungal Divers.">
        <title>Resolving the Mortierellaceae phylogeny through synthesis of multi-gene phylogenetics and phylogenomics.</title>
        <authorList>
            <person name="Vandepol N."/>
            <person name="Liber J."/>
            <person name="Desiro A."/>
            <person name="Na H."/>
            <person name="Kennedy M."/>
            <person name="Barry K."/>
            <person name="Grigoriev I.V."/>
            <person name="Miller A.N."/>
            <person name="O'Donnell K."/>
            <person name="Stajich J.E."/>
            <person name="Bonito G."/>
        </authorList>
    </citation>
    <scope>NUCLEOTIDE SEQUENCE</scope>
    <source>
        <strain evidence="5">NVP60</strain>
    </source>
</reference>
<dbReference type="PANTHER" id="PTHR12296">
    <property type="entry name" value="DENN DOMAIN-CONTAINING PROTEIN 4"/>
    <property type="match status" value="1"/>
</dbReference>
<sequence length="1012" mass="110524">MSDISQQGSTGLHHRASYRHVSAGSLYKSVQEGMQQGLARERTQEYDKQVGVVDDNNGGIHGQLDSVQAGSAVPRRLGTYPAPATTSQQYRQNATLSMYDVKGLAHGKNMAVIRSLSKLDHGVQKAHIGSSSRSVHTSPDTHPGEKVFSPVVTCRYPEEDWKDSEVFPPHLPMSESETEYVKATKAKIVREKALLRTLNERLREERTLGRRLRIIEIKRDIADSEEKLSLLQDQMEPWKRMFVEAEDAWIPRYVKNIIHEVGVPPFGKMEIGITINNRMIFASRPALNSVPIVKNFSLYPLFRCLSAEDIVTVIEVMLAEGKIIFLSSYLGMLTLAAESFLYMFFPLYWQGVYIPILPAALMTCLQAPVPYIIGVERSCCDAEFPPEEACVVDLDKGTIDVQLAPTQLPARPRRKLVQSLEMYAPISALQRSPASQSTAFGPPDYVKFAYPNSRLTLFCGVSRAPRMGRRSESLRPPAHSTVSTITAASVQGSLAGVSRNSSTHTLGQQSAQTTPALPTIPKMDFEKEALLEGGLMGLEFEDVLKGNEATNPQSNSTSDDMHGRSPVPDSKAVPSNKVAPEQDITETISTATRKVLAPQRSRANVFEMPRRQESVSDQRLCADQTGSQQDTSKTSMESGPHLRTGDGSSRLLSHRASVTSIESSNSSVWLKSSSTGLSSGVPKNGSPMSTMTSTTMGSINGPSKGLSAMPSSSTASLPLPAPALPRTGQAGIGFVEGNVDDEPQSALPLRREGHVLSSVSSPVPIPMLSGRCGICAHGIASHQRVVLQMWAGILRGYRAGILAGQQYLQPYIQAHSPKINGQAKQISSSGSEGEKSAQERISWASFRGWTSRSSVNNSPSPVAKGSGALSPPSNRALGPTQPPITRARSGTNGSMQSDTVRFHREVFMKAVDKDAKAFMTTFTESQAFVQFVQDRVDRSPGDPEIMFFDEVIKAKMNRSRFRLGKEETKFLDDPSYGIQGTIRATPPMGEYETLVSEDGYRRFPASLDPAKF</sequence>
<feature type="compositionally biased region" description="Polar residues" evidence="2">
    <location>
        <begin position="129"/>
        <end position="140"/>
    </location>
</feature>
<gene>
    <name evidence="5" type="ORF">BGZ97_006345</name>
</gene>
<dbReference type="PROSITE" id="PS50211">
    <property type="entry name" value="DENN"/>
    <property type="match status" value="1"/>
</dbReference>
<feature type="region of interest" description="Disordered" evidence="2">
    <location>
        <begin position="497"/>
        <end position="520"/>
    </location>
</feature>
<evidence type="ECO:0000313" key="5">
    <source>
        <dbReference type="EMBL" id="KAG0316826.1"/>
    </source>
</evidence>
<dbReference type="Proteomes" id="UP000823405">
    <property type="component" value="Unassembled WGS sequence"/>
</dbReference>
<feature type="domain" description="UDENN" evidence="4">
    <location>
        <begin position="132"/>
        <end position="532"/>
    </location>
</feature>
<evidence type="ECO:0000313" key="6">
    <source>
        <dbReference type="Proteomes" id="UP000823405"/>
    </source>
</evidence>
<keyword evidence="3" id="KW-0812">Transmembrane</keyword>
<dbReference type="InterPro" id="IPR001194">
    <property type="entry name" value="cDENN_dom"/>
</dbReference>
<dbReference type="Gene3D" id="3.40.50.11500">
    <property type="match status" value="1"/>
</dbReference>
<feature type="compositionally biased region" description="Polar residues" evidence="2">
    <location>
        <begin position="624"/>
        <end position="637"/>
    </location>
</feature>
<feature type="compositionally biased region" description="Low complexity" evidence="2">
    <location>
        <begin position="853"/>
        <end position="862"/>
    </location>
</feature>
<dbReference type="PANTHER" id="PTHR12296:SF21">
    <property type="entry name" value="DENN DOMAIN-CONTAINING PROTEIN 3"/>
    <property type="match status" value="1"/>
</dbReference>
<dbReference type="AlphaFoldDB" id="A0A9P6URS4"/>
<dbReference type="InterPro" id="IPR043153">
    <property type="entry name" value="DENN_C"/>
</dbReference>
<dbReference type="GO" id="GO:0032483">
    <property type="term" value="P:regulation of Rab protein signal transduction"/>
    <property type="evidence" value="ECO:0007669"/>
    <property type="project" value="TreeGrafter"/>
</dbReference>
<feature type="compositionally biased region" description="Polar residues" evidence="2">
    <location>
        <begin position="888"/>
        <end position="898"/>
    </location>
</feature>
<evidence type="ECO:0000256" key="3">
    <source>
        <dbReference type="SAM" id="Phobius"/>
    </source>
</evidence>
<dbReference type="Pfam" id="PF02141">
    <property type="entry name" value="DENN"/>
    <property type="match status" value="1"/>
</dbReference>
<dbReference type="OrthoDB" id="6019893at2759"/>
<keyword evidence="6" id="KW-1185">Reference proteome</keyword>
<dbReference type="EMBL" id="JAAAIN010000281">
    <property type="protein sequence ID" value="KAG0316826.1"/>
    <property type="molecule type" value="Genomic_DNA"/>
</dbReference>
<keyword evidence="3" id="KW-1133">Transmembrane helix</keyword>
<organism evidence="5 6">
    <name type="scientific">Linnemannia gamsii</name>
    <dbReference type="NCBI Taxonomy" id="64522"/>
    <lineage>
        <taxon>Eukaryota</taxon>
        <taxon>Fungi</taxon>
        <taxon>Fungi incertae sedis</taxon>
        <taxon>Mucoromycota</taxon>
        <taxon>Mortierellomycotina</taxon>
        <taxon>Mortierellomycetes</taxon>
        <taxon>Mortierellales</taxon>
        <taxon>Mortierellaceae</taxon>
        <taxon>Linnemannia</taxon>
    </lineage>
</organism>
<name>A0A9P6URS4_9FUNG</name>
<evidence type="ECO:0000256" key="2">
    <source>
        <dbReference type="SAM" id="MobiDB-lite"/>
    </source>
</evidence>
<feature type="region of interest" description="Disordered" evidence="2">
    <location>
        <begin position="547"/>
        <end position="581"/>
    </location>
</feature>
<dbReference type="InterPro" id="IPR051696">
    <property type="entry name" value="DENN_Domain_GEFs"/>
</dbReference>
<dbReference type="InterPro" id="IPR005112">
    <property type="entry name" value="dDENN_dom"/>
</dbReference>
<evidence type="ECO:0000259" key="4">
    <source>
        <dbReference type="PROSITE" id="PS50211"/>
    </source>
</evidence>
<keyword evidence="3" id="KW-0472">Membrane</keyword>
<feature type="transmembrane region" description="Helical" evidence="3">
    <location>
        <begin position="352"/>
        <end position="373"/>
    </location>
</feature>
<dbReference type="InterPro" id="IPR037516">
    <property type="entry name" value="Tripartite_DENN"/>
</dbReference>
<feature type="compositionally biased region" description="Polar residues" evidence="2">
    <location>
        <begin position="497"/>
        <end position="516"/>
    </location>
</feature>
<proteinExistence type="predicted"/>
<feature type="region of interest" description="Disordered" evidence="2">
    <location>
        <begin position="850"/>
        <end position="898"/>
    </location>
</feature>
<dbReference type="GO" id="GO:0031410">
    <property type="term" value="C:cytoplasmic vesicle"/>
    <property type="evidence" value="ECO:0007669"/>
    <property type="project" value="TreeGrafter"/>
</dbReference>
<accession>A0A9P6URS4</accession>
<evidence type="ECO:0000256" key="1">
    <source>
        <dbReference type="SAM" id="Coils"/>
    </source>
</evidence>